<accession>A0A6H5GME8</accession>
<dbReference type="Proteomes" id="UP000479000">
    <property type="component" value="Unassembled WGS sequence"/>
</dbReference>
<sequence>MSGQLGCRCSSFQAPLFSEYHYWRWNPNSQRGSNWSVLRLLAHSHTPASGANIGCYAFYFLGKRSAPDAD</sequence>
<gene>
    <name evidence="1" type="ORF">NTEN_LOCUS9742</name>
</gene>
<keyword evidence="2" id="KW-1185">Reference proteome</keyword>
<name>A0A6H5GME8_9HEMI</name>
<evidence type="ECO:0000313" key="1">
    <source>
        <dbReference type="EMBL" id="CAB0004265.1"/>
    </source>
</evidence>
<dbReference type="AlphaFoldDB" id="A0A6H5GME8"/>
<reference evidence="1 2" key="1">
    <citation type="submission" date="2020-02" db="EMBL/GenBank/DDBJ databases">
        <authorList>
            <person name="Ferguson B K."/>
        </authorList>
    </citation>
    <scope>NUCLEOTIDE SEQUENCE [LARGE SCALE GENOMIC DNA]</scope>
</reference>
<proteinExistence type="predicted"/>
<organism evidence="1 2">
    <name type="scientific">Nesidiocoris tenuis</name>
    <dbReference type="NCBI Taxonomy" id="355587"/>
    <lineage>
        <taxon>Eukaryota</taxon>
        <taxon>Metazoa</taxon>
        <taxon>Ecdysozoa</taxon>
        <taxon>Arthropoda</taxon>
        <taxon>Hexapoda</taxon>
        <taxon>Insecta</taxon>
        <taxon>Pterygota</taxon>
        <taxon>Neoptera</taxon>
        <taxon>Paraneoptera</taxon>
        <taxon>Hemiptera</taxon>
        <taxon>Heteroptera</taxon>
        <taxon>Panheteroptera</taxon>
        <taxon>Cimicomorpha</taxon>
        <taxon>Miridae</taxon>
        <taxon>Dicyphina</taxon>
        <taxon>Nesidiocoris</taxon>
    </lineage>
</organism>
<dbReference type="EMBL" id="CADCXU010014783">
    <property type="protein sequence ID" value="CAB0004265.1"/>
    <property type="molecule type" value="Genomic_DNA"/>
</dbReference>
<protein>
    <submittedName>
        <fullName evidence="1">Uncharacterized protein</fullName>
    </submittedName>
</protein>
<evidence type="ECO:0000313" key="2">
    <source>
        <dbReference type="Proteomes" id="UP000479000"/>
    </source>
</evidence>